<dbReference type="AlphaFoldDB" id="A0A7M5WQ62"/>
<evidence type="ECO:0000256" key="7">
    <source>
        <dbReference type="ARBA" id="ARBA00022676"/>
    </source>
</evidence>
<comment type="catalytic activity">
    <reaction evidence="18">
        <text>a di-trans,poly-cis-dolichyl phosphate + UDP-N-acetyl-alpha-D-glucosamine = an N-acetyl-alpha-D-glucosaminyl-diphospho-di-trans,poly-cis-dolichol + UMP</text>
        <dbReference type="Rhea" id="RHEA:13289"/>
        <dbReference type="Rhea" id="RHEA-COMP:19498"/>
        <dbReference type="Rhea" id="RHEA-COMP:19507"/>
        <dbReference type="ChEBI" id="CHEBI:57683"/>
        <dbReference type="ChEBI" id="CHEBI:57705"/>
        <dbReference type="ChEBI" id="CHEBI:57865"/>
        <dbReference type="ChEBI" id="CHEBI:58427"/>
        <dbReference type="EC" id="2.7.8.15"/>
    </reaction>
    <physiologicalReaction direction="left-to-right" evidence="18">
        <dbReference type="Rhea" id="RHEA:13290"/>
    </physiologicalReaction>
</comment>
<keyword evidence="13 19" id="KW-1133">Transmembrane helix</keyword>
<feature type="transmembrane region" description="Helical" evidence="19">
    <location>
        <begin position="382"/>
        <end position="402"/>
    </location>
</feature>
<dbReference type="GO" id="GO:0006488">
    <property type="term" value="P:dolichol-linked oligosaccharide biosynthetic process"/>
    <property type="evidence" value="ECO:0007669"/>
    <property type="project" value="InterPro"/>
</dbReference>
<keyword evidence="8" id="KW-0808">Transferase</keyword>
<evidence type="ECO:0000256" key="6">
    <source>
        <dbReference type="ARBA" id="ARBA00017659"/>
    </source>
</evidence>
<feature type="transmembrane region" description="Helical" evidence="19">
    <location>
        <begin position="6"/>
        <end position="26"/>
    </location>
</feature>
<feature type="transmembrane region" description="Helical" evidence="19">
    <location>
        <begin position="127"/>
        <end position="148"/>
    </location>
</feature>
<dbReference type="EnsemblMetazoa" id="CLYHEMT000682.1">
    <property type="protein sequence ID" value="CLYHEMP000682.1"/>
    <property type="gene ID" value="CLYHEMG000682"/>
</dbReference>
<keyword evidence="9 19" id="KW-0812">Transmembrane</keyword>
<dbReference type="InterPro" id="IPR033895">
    <property type="entry name" value="GPT"/>
</dbReference>
<evidence type="ECO:0000256" key="17">
    <source>
        <dbReference type="ARBA" id="ARBA00044717"/>
    </source>
</evidence>
<evidence type="ECO:0000256" key="13">
    <source>
        <dbReference type="ARBA" id="ARBA00022989"/>
    </source>
</evidence>
<keyword evidence="14 19" id="KW-0472">Membrane</keyword>
<dbReference type="PANTHER" id="PTHR10571">
    <property type="entry name" value="UDP-N-ACETYLGLUCOSAMINE--DOLICHYL-PHOSPHATE N-ACETYLGLUCOSAMINEPHOSPHOTRANSFERASE"/>
    <property type="match status" value="1"/>
</dbReference>
<evidence type="ECO:0000256" key="14">
    <source>
        <dbReference type="ARBA" id="ARBA00023136"/>
    </source>
</evidence>
<evidence type="ECO:0000256" key="2">
    <source>
        <dbReference type="ARBA" id="ARBA00004477"/>
    </source>
</evidence>
<dbReference type="GO" id="GO:0016757">
    <property type="term" value="F:glycosyltransferase activity"/>
    <property type="evidence" value="ECO:0007669"/>
    <property type="project" value="UniProtKB-KW"/>
</dbReference>
<evidence type="ECO:0000313" key="20">
    <source>
        <dbReference type="EnsemblMetazoa" id="CLYHEMP000682.1"/>
    </source>
</evidence>
<evidence type="ECO:0000256" key="9">
    <source>
        <dbReference type="ARBA" id="ARBA00022692"/>
    </source>
</evidence>
<reference evidence="20" key="1">
    <citation type="submission" date="2021-01" db="UniProtKB">
        <authorList>
            <consortium name="EnsemblMetazoa"/>
        </authorList>
    </citation>
    <scope>IDENTIFICATION</scope>
</reference>
<feature type="transmembrane region" description="Helical" evidence="19">
    <location>
        <begin position="276"/>
        <end position="295"/>
    </location>
</feature>
<dbReference type="GO" id="GO:0003975">
    <property type="term" value="F:UDP-N-acetylglucosamine-dolichyl-phosphate N-acetylglucosaminephosphotransferase activity"/>
    <property type="evidence" value="ECO:0007669"/>
    <property type="project" value="UniProtKB-EC"/>
</dbReference>
<evidence type="ECO:0000256" key="4">
    <source>
        <dbReference type="ARBA" id="ARBA00009317"/>
    </source>
</evidence>
<evidence type="ECO:0000256" key="19">
    <source>
        <dbReference type="SAM" id="Phobius"/>
    </source>
</evidence>
<proteinExistence type="inferred from homology"/>
<dbReference type="InterPro" id="IPR000715">
    <property type="entry name" value="Glycosyl_transferase_4"/>
</dbReference>
<dbReference type="GeneID" id="136800281"/>
<feature type="transmembrane region" description="Helical" evidence="19">
    <location>
        <begin position="96"/>
        <end position="115"/>
    </location>
</feature>
<evidence type="ECO:0000256" key="8">
    <source>
        <dbReference type="ARBA" id="ARBA00022679"/>
    </source>
</evidence>
<keyword evidence="10" id="KW-0479">Metal-binding</keyword>
<sequence>MTKLLFPIAINALYSLFSFFLALRLIPGAKDLFLKAGLKGKDLNKKEKNEIPESLGVICGTVFLICMFLFIPVPFVTRWMENMVGQEQTVFPHNEFVEFIAALLSICCMILLGYADDTLDLKWRYKLILPTLASLPLLMVYFVNFGSTTIVIPKPLRDIIGINLNLGIFYYVYMGMLAVFCTNAINILAGVNGLETSQSVIIGISILVFNFMELSGDCWKSHLFSIYFLLPYVAASSALLYHNWYPSSVFVGDTFCYFSGMTFAVVAILGHFSKTMLLFFIPQILNFLYSVPQLFRFIPCPRHRLPSYDSKTDKLELSTTQFKTEDLNILGKIIVKIVSTFRIGFVQNKKIDKDEYTVMSNLTLINFVIFVLGPMHEKRVTQVLMAIQVLGSCLAFFVRYQLARLFYDTIK</sequence>
<dbReference type="GO" id="GO:0046872">
    <property type="term" value="F:metal ion binding"/>
    <property type="evidence" value="ECO:0007669"/>
    <property type="project" value="UniProtKB-KW"/>
</dbReference>
<dbReference type="Proteomes" id="UP000594262">
    <property type="component" value="Unplaced"/>
</dbReference>
<accession>A0A7M5WQ62</accession>
<evidence type="ECO:0000256" key="12">
    <source>
        <dbReference type="ARBA" id="ARBA00022842"/>
    </source>
</evidence>
<feature type="transmembrane region" description="Helical" evidence="19">
    <location>
        <begin position="224"/>
        <end position="242"/>
    </location>
</feature>
<feature type="transmembrane region" description="Helical" evidence="19">
    <location>
        <begin position="55"/>
        <end position="76"/>
    </location>
</feature>
<feature type="transmembrane region" description="Helical" evidence="19">
    <location>
        <begin position="168"/>
        <end position="189"/>
    </location>
</feature>
<evidence type="ECO:0000256" key="5">
    <source>
        <dbReference type="ARBA" id="ARBA00013225"/>
    </source>
</evidence>
<evidence type="ECO:0000256" key="16">
    <source>
        <dbReference type="ARBA" id="ARBA00033238"/>
    </source>
</evidence>
<keyword evidence="21" id="KW-1185">Reference proteome</keyword>
<evidence type="ECO:0000313" key="21">
    <source>
        <dbReference type="Proteomes" id="UP000594262"/>
    </source>
</evidence>
<dbReference type="EC" id="2.7.8.15" evidence="5"/>
<feature type="transmembrane region" description="Helical" evidence="19">
    <location>
        <begin position="356"/>
        <end position="376"/>
    </location>
</feature>
<dbReference type="CDD" id="cd06855">
    <property type="entry name" value="GT_GPT_euk"/>
    <property type="match status" value="1"/>
</dbReference>
<evidence type="ECO:0000256" key="11">
    <source>
        <dbReference type="ARBA" id="ARBA00022824"/>
    </source>
</evidence>
<dbReference type="OrthoDB" id="10262326at2759"/>
<dbReference type="RefSeq" id="XP_066913005.1">
    <property type="nucleotide sequence ID" value="XM_067056904.1"/>
</dbReference>
<feature type="transmembrane region" description="Helical" evidence="19">
    <location>
        <begin position="249"/>
        <end position="270"/>
    </location>
</feature>
<keyword evidence="11" id="KW-0256">Endoplasmic reticulum</keyword>
<dbReference type="Pfam" id="PF00953">
    <property type="entry name" value="Glycos_transf_4"/>
    <property type="match status" value="1"/>
</dbReference>
<dbReference type="PANTHER" id="PTHR10571:SF0">
    <property type="entry name" value="UDP-N-ACETYLGLUCOSAMINE--DOLICHYL-PHOSPHATE N-ACETYLGLUCOSAMINEPHOSPHOTRANSFERASE"/>
    <property type="match status" value="1"/>
</dbReference>
<evidence type="ECO:0000256" key="10">
    <source>
        <dbReference type="ARBA" id="ARBA00022723"/>
    </source>
</evidence>
<keyword evidence="12" id="KW-0460">Magnesium</keyword>
<keyword evidence="7" id="KW-0328">Glycosyltransferase</keyword>
<dbReference type="GO" id="GO:0005789">
    <property type="term" value="C:endoplasmic reticulum membrane"/>
    <property type="evidence" value="ECO:0007669"/>
    <property type="project" value="UniProtKB-SubCell"/>
</dbReference>
<comment type="cofactor">
    <cofactor evidence="1">
        <name>Mg(2+)</name>
        <dbReference type="ChEBI" id="CHEBI:18420"/>
    </cofactor>
</comment>
<evidence type="ECO:0000256" key="18">
    <source>
        <dbReference type="ARBA" id="ARBA00045078"/>
    </source>
</evidence>
<protein>
    <recommendedName>
        <fullName evidence="6">UDP-N-acetylglucosamine--dolichyl-phosphate N-acetylglucosaminephosphotransferase</fullName>
        <ecNumber evidence="5">2.7.8.15</ecNumber>
    </recommendedName>
    <alternativeName>
        <fullName evidence="15">GlcNAc-1-P transferase</fullName>
    </alternativeName>
    <alternativeName>
        <fullName evidence="16">N-acetylglucosamine-1-phosphate transferase</fullName>
    </alternativeName>
</protein>
<comment type="function">
    <text evidence="17">UDP-N-acetylglucosamine--dolichyl-phosphate N-acetylglucosaminephosphotransferase that operates in the biosynthetic pathway of dolichol-linked oligosaccharides, the glycan precursors employed in protein asparagine (N)-glycosylation. The assembly of dolichol-linked oligosaccharides begins on the cytosolic side of the endoplasmic reticulum membrane and finishes in its lumen. The sequential addition of sugars to dolichol pyrophosphate produces dolichol-linked oligosaccharides containing fourteen sugars, including two GlcNAcs, nine mannoses and three glucoses. Once assembled, the oligosaccharide is transferred from the lipid to nascent proteins by oligosaccharyltransferases. Catalyzes the initial step of dolichol-linked oligosaccharide biosynthesis, transfering GlcNAc-1-P from cytosolic UDP-GlcNAc onto the carrier lipid dolichyl phosphate (P-dolichol), yielding GlcNAc-P-P-dolichol embedded in the cytoplasmic leaflet of the endoplasmic reticulum membrane.</text>
</comment>
<feature type="transmembrane region" description="Helical" evidence="19">
    <location>
        <begin position="196"/>
        <end position="212"/>
    </location>
</feature>
<organism evidence="20 21">
    <name type="scientific">Clytia hemisphaerica</name>
    <dbReference type="NCBI Taxonomy" id="252671"/>
    <lineage>
        <taxon>Eukaryota</taxon>
        <taxon>Metazoa</taxon>
        <taxon>Cnidaria</taxon>
        <taxon>Hydrozoa</taxon>
        <taxon>Hydroidolina</taxon>
        <taxon>Leptothecata</taxon>
        <taxon>Obeliida</taxon>
        <taxon>Clytiidae</taxon>
        <taxon>Clytia</taxon>
    </lineage>
</organism>
<name>A0A7M5WQ62_9CNID</name>
<comment type="similarity">
    <text evidence="4">Belongs to the glycosyltransferase 4 family.</text>
</comment>
<comment type="subcellular location">
    <subcellularLocation>
        <location evidence="2">Endoplasmic reticulum membrane</location>
        <topology evidence="2">Multi-pass membrane protein</topology>
    </subcellularLocation>
</comment>
<evidence type="ECO:0000256" key="3">
    <source>
        <dbReference type="ARBA" id="ARBA00004922"/>
    </source>
</evidence>
<evidence type="ECO:0000256" key="15">
    <source>
        <dbReference type="ARBA" id="ARBA00029567"/>
    </source>
</evidence>
<dbReference type="UniPathway" id="UPA00378"/>
<evidence type="ECO:0000256" key="1">
    <source>
        <dbReference type="ARBA" id="ARBA00001946"/>
    </source>
</evidence>
<comment type="pathway">
    <text evidence="3">Protein modification; protein glycosylation.</text>
</comment>